<organism evidence="2 3">
    <name type="scientific">Tropicimonas aquimaris</name>
    <dbReference type="NCBI Taxonomy" id="914152"/>
    <lineage>
        <taxon>Bacteria</taxon>
        <taxon>Pseudomonadati</taxon>
        <taxon>Pseudomonadota</taxon>
        <taxon>Alphaproteobacteria</taxon>
        <taxon>Rhodobacterales</taxon>
        <taxon>Roseobacteraceae</taxon>
        <taxon>Tropicimonas</taxon>
    </lineage>
</organism>
<name>A0ABW3IPK9_9RHOB</name>
<keyword evidence="1" id="KW-0175">Coiled coil</keyword>
<accession>A0ABW3IPK9</accession>
<dbReference type="EMBL" id="JBHTJT010000010">
    <property type="protein sequence ID" value="MFD0980052.1"/>
    <property type="molecule type" value="Genomic_DNA"/>
</dbReference>
<evidence type="ECO:0000313" key="2">
    <source>
        <dbReference type="EMBL" id="MFD0980052.1"/>
    </source>
</evidence>
<protein>
    <recommendedName>
        <fullName evidence="4">FlgN protein</fullName>
    </recommendedName>
</protein>
<gene>
    <name evidence="2" type="ORF">ACFQ2S_10350</name>
</gene>
<proteinExistence type="predicted"/>
<evidence type="ECO:0000313" key="3">
    <source>
        <dbReference type="Proteomes" id="UP001597108"/>
    </source>
</evidence>
<evidence type="ECO:0008006" key="4">
    <source>
        <dbReference type="Google" id="ProtNLM"/>
    </source>
</evidence>
<feature type="coiled-coil region" evidence="1">
    <location>
        <begin position="50"/>
        <end position="94"/>
    </location>
</feature>
<dbReference type="Proteomes" id="UP001597108">
    <property type="component" value="Unassembled WGS sequence"/>
</dbReference>
<dbReference type="RefSeq" id="WP_386074384.1">
    <property type="nucleotide sequence ID" value="NZ_JBHTJT010000010.1"/>
</dbReference>
<comment type="caution">
    <text evidence="2">The sequence shown here is derived from an EMBL/GenBank/DDBJ whole genome shotgun (WGS) entry which is preliminary data.</text>
</comment>
<reference evidence="3" key="1">
    <citation type="journal article" date="2019" name="Int. J. Syst. Evol. Microbiol.">
        <title>The Global Catalogue of Microorganisms (GCM) 10K type strain sequencing project: providing services to taxonomists for standard genome sequencing and annotation.</title>
        <authorList>
            <consortium name="The Broad Institute Genomics Platform"/>
            <consortium name="The Broad Institute Genome Sequencing Center for Infectious Disease"/>
            <person name="Wu L."/>
            <person name="Ma J."/>
        </authorList>
    </citation>
    <scope>NUCLEOTIDE SEQUENCE [LARGE SCALE GENOMIC DNA]</scope>
    <source>
        <strain evidence="3">CCUG 60524</strain>
    </source>
</reference>
<sequence>MSDDVVARLRNHLRDERDALLQGRLSEMGELTTRRANLAKVLQQIEVGDREALADLRREARRNHELLEAALAGVAAARKRLEDVRQAANRLETYTHGGERRNLIGGNVNVERRA</sequence>
<keyword evidence="3" id="KW-1185">Reference proteome</keyword>
<evidence type="ECO:0000256" key="1">
    <source>
        <dbReference type="SAM" id="Coils"/>
    </source>
</evidence>